<accession>A0ABP4TUJ9</accession>
<dbReference type="EMBL" id="BAAAQF010000024">
    <property type="protein sequence ID" value="GAA1692095.1"/>
    <property type="molecule type" value="Genomic_DNA"/>
</dbReference>
<evidence type="ECO:0000259" key="11">
    <source>
        <dbReference type="PROSITE" id="PS51173"/>
    </source>
</evidence>
<dbReference type="InterPro" id="IPR050386">
    <property type="entry name" value="Glycosyl_hydrolase_5"/>
</dbReference>
<dbReference type="InterPro" id="IPR008965">
    <property type="entry name" value="CBM2/CBM3_carb-bd_dom_sf"/>
</dbReference>
<dbReference type="Pfam" id="PF18448">
    <property type="entry name" value="CBM46"/>
    <property type="match status" value="1"/>
</dbReference>
<dbReference type="SUPFAM" id="SSF81296">
    <property type="entry name" value="E set domains"/>
    <property type="match status" value="1"/>
</dbReference>
<dbReference type="PANTHER" id="PTHR31297">
    <property type="entry name" value="GLUCAN ENDO-1,6-BETA-GLUCOSIDASE B"/>
    <property type="match status" value="1"/>
</dbReference>
<dbReference type="PANTHER" id="PTHR31297:SF17">
    <property type="entry name" value="ENDOGLUCANASE"/>
    <property type="match status" value="1"/>
</dbReference>
<organism evidence="12 13">
    <name type="scientific">Glycomyces endophyticus</name>
    <dbReference type="NCBI Taxonomy" id="480996"/>
    <lineage>
        <taxon>Bacteria</taxon>
        <taxon>Bacillati</taxon>
        <taxon>Actinomycetota</taxon>
        <taxon>Actinomycetes</taxon>
        <taxon>Glycomycetales</taxon>
        <taxon>Glycomycetaceae</taxon>
        <taxon>Glycomyces</taxon>
    </lineage>
</organism>
<dbReference type="Proteomes" id="UP001499851">
    <property type="component" value="Unassembled WGS sequence"/>
</dbReference>
<dbReference type="Pfam" id="PF03442">
    <property type="entry name" value="CBM_X2"/>
    <property type="match status" value="1"/>
</dbReference>
<reference evidence="13" key="1">
    <citation type="journal article" date="2019" name="Int. J. Syst. Evol. Microbiol.">
        <title>The Global Catalogue of Microorganisms (GCM) 10K type strain sequencing project: providing services to taxonomists for standard genome sequencing and annotation.</title>
        <authorList>
            <consortium name="The Broad Institute Genomics Platform"/>
            <consortium name="The Broad Institute Genome Sequencing Center for Infectious Disease"/>
            <person name="Wu L."/>
            <person name="Ma J."/>
        </authorList>
    </citation>
    <scope>NUCLEOTIDE SEQUENCE [LARGE SCALE GENOMIC DNA]</scope>
    <source>
        <strain evidence="13">JCM 16001</strain>
    </source>
</reference>
<dbReference type="Pfam" id="PF00150">
    <property type="entry name" value="Cellulase"/>
    <property type="match status" value="1"/>
</dbReference>
<feature type="domain" description="CBM2" evidence="11">
    <location>
        <begin position="33"/>
        <end position="142"/>
    </location>
</feature>
<dbReference type="EC" id="3.2.1.4" evidence="2"/>
<keyword evidence="7" id="KW-0326">Glycosidase</keyword>
<feature type="chain" id="PRO_5047481606" description="cellulase" evidence="10">
    <location>
        <begin position="37"/>
        <end position="686"/>
    </location>
</feature>
<evidence type="ECO:0000256" key="1">
    <source>
        <dbReference type="ARBA" id="ARBA00000966"/>
    </source>
</evidence>
<dbReference type="InterPro" id="IPR040946">
    <property type="entry name" value="CBM46"/>
</dbReference>
<evidence type="ECO:0000256" key="9">
    <source>
        <dbReference type="SAM" id="MobiDB-lite"/>
    </source>
</evidence>
<dbReference type="SUPFAM" id="SSF49384">
    <property type="entry name" value="Carbohydrate-binding domain"/>
    <property type="match status" value="1"/>
</dbReference>
<proteinExistence type="predicted"/>
<dbReference type="InterPro" id="IPR013783">
    <property type="entry name" value="Ig-like_fold"/>
</dbReference>
<dbReference type="InterPro" id="IPR014756">
    <property type="entry name" value="Ig_E-set"/>
</dbReference>
<sequence length="686" mass="73743">MHPLSLRSARLRLVAVAAAVLATLAAGLTGAAGAQAAQGCEVDYHVQHQWPGGFTANVTVHNLGDPIDGWDVEWDWPEAQRVAHGWNAAFTATGDRVNAEHLSYNKAIATGGSVSFGFNGTWAGVNRDPFAFRLNGRTCDGTVGEPTTTPTTPPPTGGESAMDQVAAMQPGWNVGNTLDALGGETAWGNPLITEELLAHVKSQGFNSIRLPVTWEEYMGPGPGYAVDPARMDRVEQVVDWALEQDLQVLLNVHHDSWMWLNELGTDHDAVLAKYEALWTQIADRFKDHPAELAFESVNEPQFTGAEGAAGDALTEELNLVFHEIVRGSGGGNDDRLLVLPTLVTNADQPRLDALKATIDGLDDPMVAATIHFYGFWPFSVNIAGFTSYDAEVEADLVGTFQRVHDTFVDAGVPVIMGEWAVLNYDHNRPGVHQSGELLKFFEAVGFHARDKGVTTMLWDAGQFLNRATLHWRDQHMYEYFASGVTTRSGTASFDSVYLPSTGAITAKSLTLHRNGLEFQGLWHGGTRLAEGADYTVSGDTLTFTAAALTRLAGNRAYGVNATVEARFSAGVPWRVKVVTADAPVLSSATGPSASFAIPTQFKGDTLATMEAKYADGTNAGTATWTSYQEFWSNFRPDYAAGTLVLTPEFLAAVTDGQPVTLTFHFYSGATASYTITESGGTVTGTA</sequence>
<dbReference type="Gene3D" id="2.60.40.10">
    <property type="entry name" value="Immunoglobulins"/>
    <property type="match status" value="1"/>
</dbReference>
<evidence type="ECO:0000256" key="6">
    <source>
        <dbReference type="ARBA" id="ARBA00023277"/>
    </source>
</evidence>
<evidence type="ECO:0000256" key="7">
    <source>
        <dbReference type="ARBA" id="ARBA00023295"/>
    </source>
</evidence>
<evidence type="ECO:0000313" key="12">
    <source>
        <dbReference type="EMBL" id="GAA1692095.1"/>
    </source>
</evidence>
<protein>
    <recommendedName>
        <fullName evidence="2">cellulase</fullName>
        <ecNumber evidence="2">3.2.1.4</ecNumber>
    </recommendedName>
</protein>
<keyword evidence="8" id="KW-0624">Polysaccharide degradation</keyword>
<evidence type="ECO:0000313" key="13">
    <source>
        <dbReference type="Proteomes" id="UP001499851"/>
    </source>
</evidence>
<dbReference type="SUPFAM" id="SSF51445">
    <property type="entry name" value="(Trans)glycosidases"/>
    <property type="match status" value="1"/>
</dbReference>
<dbReference type="RefSeq" id="WP_344491453.1">
    <property type="nucleotide sequence ID" value="NZ_BAAAQF010000024.1"/>
</dbReference>
<name>A0ABP4TUJ9_9ACTN</name>
<feature type="region of interest" description="Disordered" evidence="9">
    <location>
        <begin position="138"/>
        <end position="160"/>
    </location>
</feature>
<keyword evidence="3 10" id="KW-0732">Signal</keyword>
<keyword evidence="5" id="KW-0136">Cellulose degradation</keyword>
<keyword evidence="13" id="KW-1185">Reference proteome</keyword>
<dbReference type="InterPro" id="IPR001547">
    <property type="entry name" value="Glyco_hydro_5"/>
</dbReference>
<evidence type="ECO:0000256" key="3">
    <source>
        <dbReference type="ARBA" id="ARBA00022729"/>
    </source>
</evidence>
<evidence type="ECO:0000256" key="4">
    <source>
        <dbReference type="ARBA" id="ARBA00022801"/>
    </source>
</evidence>
<dbReference type="InterPro" id="IPR012291">
    <property type="entry name" value="CBM2_carb-bd_dom_sf"/>
</dbReference>
<keyword evidence="6" id="KW-0119">Carbohydrate metabolism</keyword>
<keyword evidence="4" id="KW-0378">Hydrolase</keyword>
<dbReference type="Pfam" id="PF00553">
    <property type="entry name" value="CBM_2"/>
    <property type="match status" value="1"/>
</dbReference>
<dbReference type="InterPro" id="IPR017853">
    <property type="entry name" value="GH"/>
</dbReference>
<dbReference type="PROSITE" id="PS51173">
    <property type="entry name" value="CBM2"/>
    <property type="match status" value="1"/>
</dbReference>
<comment type="caution">
    <text evidence="12">The sequence shown here is derived from an EMBL/GenBank/DDBJ whole genome shotgun (WGS) entry which is preliminary data.</text>
</comment>
<feature type="signal peptide" evidence="10">
    <location>
        <begin position="1"/>
        <end position="36"/>
    </location>
</feature>
<evidence type="ECO:0000256" key="8">
    <source>
        <dbReference type="ARBA" id="ARBA00023326"/>
    </source>
</evidence>
<dbReference type="Gene3D" id="3.20.20.80">
    <property type="entry name" value="Glycosidases"/>
    <property type="match status" value="1"/>
</dbReference>
<evidence type="ECO:0000256" key="5">
    <source>
        <dbReference type="ARBA" id="ARBA00023001"/>
    </source>
</evidence>
<dbReference type="InterPro" id="IPR001919">
    <property type="entry name" value="CBD2"/>
</dbReference>
<gene>
    <name evidence="12" type="ORF">GCM10009830_44790</name>
</gene>
<evidence type="ECO:0000256" key="2">
    <source>
        <dbReference type="ARBA" id="ARBA00012601"/>
    </source>
</evidence>
<dbReference type="InterPro" id="IPR005102">
    <property type="entry name" value="Carbo-bd_X2"/>
</dbReference>
<evidence type="ECO:0000256" key="10">
    <source>
        <dbReference type="SAM" id="SignalP"/>
    </source>
</evidence>
<dbReference type="SMART" id="SM00637">
    <property type="entry name" value="CBD_II"/>
    <property type="match status" value="1"/>
</dbReference>
<comment type="catalytic activity">
    <reaction evidence="1">
        <text>Endohydrolysis of (1-&gt;4)-beta-D-glucosidic linkages in cellulose, lichenin and cereal beta-D-glucans.</text>
        <dbReference type="EC" id="3.2.1.4"/>
    </reaction>
</comment>
<dbReference type="Gene3D" id="2.60.40.290">
    <property type="match status" value="1"/>
</dbReference>